<keyword evidence="1" id="KW-0732">Signal</keyword>
<proteinExistence type="predicted"/>
<dbReference type="PROSITE" id="PS50853">
    <property type="entry name" value="FN3"/>
    <property type="match status" value="1"/>
</dbReference>
<dbReference type="Gene3D" id="2.60.40.10">
    <property type="entry name" value="Immunoglobulins"/>
    <property type="match status" value="1"/>
</dbReference>
<feature type="signal peptide" evidence="1">
    <location>
        <begin position="1"/>
        <end position="23"/>
    </location>
</feature>
<feature type="domain" description="Fibronectin type-III" evidence="2">
    <location>
        <begin position="30"/>
        <end position="117"/>
    </location>
</feature>
<name>A0A923HCA4_9FLAO</name>
<dbReference type="SUPFAM" id="SSF49265">
    <property type="entry name" value="Fibronectin type III"/>
    <property type="match status" value="1"/>
</dbReference>
<evidence type="ECO:0000313" key="4">
    <source>
        <dbReference type="Proteomes" id="UP000656244"/>
    </source>
</evidence>
<keyword evidence="4" id="KW-1185">Reference proteome</keyword>
<protein>
    <recommendedName>
        <fullName evidence="2">Fibronectin type-III domain-containing protein</fullName>
    </recommendedName>
</protein>
<comment type="caution">
    <text evidence="3">The sequence shown here is derived from an EMBL/GenBank/DDBJ whole genome shotgun (WGS) entry which is preliminary data.</text>
</comment>
<gene>
    <name evidence="3" type="ORF">H7U19_12610</name>
</gene>
<dbReference type="RefSeq" id="WP_186562913.1">
    <property type="nucleotide sequence ID" value="NZ_JACNMF010000004.1"/>
</dbReference>
<dbReference type="PROSITE" id="PS51257">
    <property type="entry name" value="PROKAR_LIPOPROTEIN"/>
    <property type="match status" value="1"/>
</dbReference>
<dbReference type="EMBL" id="JACNMF010000004">
    <property type="protein sequence ID" value="MBC3759252.1"/>
    <property type="molecule type" value="Genomic_DNA"/>
</dbReference>
<dbReference type="Proteomes" id="UP000656244">
    <property type="component" value="Unassembled WGS sequence"/>
</dbReference>
<accession>A0A923HCA4</accession>
<dbReference type="InterPro" id="IPR036116">
    <property type="entry name" value="FN3_sf"/>
</dbReference>
<evidence type="ECO:0000313" key="3">
    <source>
        <dbReference type="EMBL" id="MBC3759252.1"/>
    </source>
</evidence>
<dbReference type="AlphaFoldDB" id="A0A923HCA4"/>
<feature type="chain" id="PRO_5037862240" description="Fibronectin type-III domain-containing protein" evidence="1">
    <location>
        <begin position="24"/>
        <end position="239"/>
    </location>
</feature>
<sequence>MKQLLYFLCFAFVLIFMSCSTNGDDPNNNAPSIFSANTTEIRFDGATIEWTESIDPDDDTVTYAIVLDGQEMASGVTTLSYGFSGLEPETTYEGYVESRDGRGGTSRAQFFFATGPEVIIMEVDIACRWWEGGGGYGIVNYFEVPAVDDAKSYHLEILTYAPDPIPSNVGRTYSWTPDTVLPTGNSVGSGASHLTEYTPGVYHANTSTGSGSLIYLDSAIANCEAVNAKARVTVTIGKN</sequence>
<organism evidence="3 4">
    <name type="scientific">Hyunsoonleella aquatilis</name>
    <dbReference type="NCBI Taxonomy" id="2762758"/>
    <lineage>
        <taxon>Bacteria</taxon>
        <taxon>Pseudomonadati</taxon>
        <taxon>Bacteroidota</taxon>
        <taxon>Flavobacteriia</taxon>
        <taxon>Flavobacteriales</taxon>
        <taxon>Flavobacteriaceae</taxon>
    </lineage>
</organism>
<evidence type="ECO:0000259" key="2">
    <source>
        <dbReference type="PROSITE" id="PS50853"/>
    </source>
</evidence>
<dbReference type="InterPro" id="IPR013783">
    <property type="entry name" value="Ig-like_fold"/>
</dbReference>
<reference evidence="3" key="1">
    <citation type="submission" date="2020-08" db="EMBL/GenBank/DDBJ databases">
        <title>Hyunsoonleella sp. strain SJ7 genome sequencing and assembly.</title>
        <authorList>
            <person name="Kim I."/>
        </authorList>
    </citation>
    <scope>NUCLEOTIDE SEQUENCE</scope>
    <source>
        <strain evidence="3">SJ7</strain>
    </source>
</reference>
<dbReference type="InterPro" id="IPR003961">
    <property type="entry name" value="FN3_dom"/>
</dbReference>
<evidence type="ECO:0000256" key="1">
    <source>
        <dbReference type="SAM" id="SignalP"/>
    </source>
</evidence>